<dbReference type="Proteomes" id="UP000199045">
    <property type="component" value="Unassembled WGS sequence"/>
</dbReference>
<reference evidence="8 9" key="1">
    <citation type="submission" date="2016-10" db="EMBL/GenBank/DDBJ databases">
        <authorList>
            <person name="de Groot N.N."/>
        </authorList>
    </citation>
    <scope>NUCLEOTIDE SEQUENCE [LARGE SCALE GENOMIC DNA]</scope>
    <source>
        <strain evidence="8 9">DSM 527</strain>
    </source>
</reference>
<sequence>MHMKPIYKLMTMMAGGLLLTVTGCNKKLEEHPYTVFSVAYFKTPAGLQNAVNALYSGMRYDFGPEGAVAITVDGTDEYTYAEQPRNGAGGTQDFLTLGNYTLDFANGAIQTPWNRNYSNINLANAVVQYAPEVPISDDQRKVILGEARFLRAQYYMLLVQQFGAVPLDLGSGELKFNEVAFQGFNRLPVADVLVKDYNAIIDDLIFASQNLPDKRPANAFKLSKAAALHLLAKAYIHRAYSAAKQPSDFTNAYNTAMQLINNQALYGVALQQNYADVHRPGNDYNSEILYSVERIPGNNNANEVGNPNGIGGTKGIDANNDFVGDYTSVRAPLATSTTQPVGTRTVQYGRPIRRFCPTPWLYNVAFADKTNDSRYDGSFRTVYVASQTGGGFTANVDTAFILAKTDRIADSLNGISPAGPKLKPYRVIAPREFYLIGGSIDPVVTRNMYPSLSKYEDPGKLAANDQGGRPFVVSKLSEVYLLAAEAALGDNHPADAVGLINVLKQRAAYRPGLSPDEVTNRYNAIKVNDVAQITLDFILDERTRELCGESMRWPDLAVRGKLVERVKLYNPDAANGIKDFHVLRPIPKGQLDAVADMNKAQYQNQGY</sequence>
<evidence type="ECO:0000256" key="5">
    <source>
        <dbReference type="ARBA" id="ARBA00023237"/>
    </source>
</evidence>
<dbReference type="InterPro" id="IPR012944">
    <property type="entry name" value="SusD_RagB_dom"/>
</dbReference>
<evidence type="ECO:0000256" key="1">
    <source>
        <dbReference type="ARBA" id="ARBA00004442"/>
    </source>
</evidence>
<dbReference type="GO" id="GO:0009279">
    <property type="term" value="C:cell outer membrane"/>
    <property type="evidence" value="ECO:0007669"/>
    <property type="project" value="UniProtKB-SubCell"/>
</dbReference>
<dbReference type="PROSITE" id="PS51257">
    <property type="entry name" value="PROKAR_LIPOPROTEIN"/>
    <property type="match status" value="1"/>
</dbReference>
<dbReference type="AlphaFoldDB" id="A0A1G7LTJ6"/>
<organism evidence="8 9">
    <name type="scientific">Chitinophaga filiformis</name>
    <name type="common">Myxococcus filiformis</name>
    <name type="synonym">Flexibacter filiformis</name>
    <dbReference type="NCBI Taxonomy" id="104663"/>
    <lineage>
        <taxon>Bacteria</taxon>
        <taxon>Pseudomonadati</taxon>
        <taxon>Bacteroidota</taxon>
        <taxon>Chitinophagia</taxon>
        <taxon>Chitinophagales</taxon>
        <taxon>Chitinophagaceae</taxon>
        <taxon>Chitinophaga</taxon>
    </lineage>
</organism>
<evidence type="ECO:0000313" key="8">
    <source>
        <dbReference type="EMBL" id="SDF52837.1"/>
    </source>
</evidence>
<evidence type="ECO:0000313" key="9">
    <source>
        <dbReference type="Proteomes" id="UP000199045"/>
    </source>
</evidence>
<evidence type="ECO:0000256" key="2">
    <source>
        <dbReference type="ARBA" id="ARBA00006275"/>
    </source>
</evidence>
<dbReference type="Pfam" id="PF07980">
    <property type="entry name" value="SusD_RagB"/>
    <property type="match status" value="1"/>
</dbReference>
<dbReference type="STRING" id="104663.SAMN04488121_102183"/>
<feature type="domain" description="RagB/SusD" evidence="6">
    <location>
        <begin position="449"/>
        <end position="607"/>
    </location>
</feature>
<feature type="domain" description="SusD-like N-terminal" evidence="7">
    <location>
        <begin position="98"/>
        <end position="235"/>
    </location>
</feature>
<keyword evidence="5" id="KW-0998">Cell outer membrane</keyword>
<proteinExistence type="inferred from homology"/>
<evidence type="ECO:0000259" key="6">
    <source>
        <dbReference type="Pfam" id="PF07980"/>
    </source>
</evidence>
<comment type="subcellular location">
    <subcellularLocation>
        <location evidence="1">Cell outer membrane</location>
    </subcellularLocation>
</comment>
<dbReference type="InterPro" id="IPR033985">
    <property type="entry name" value="SusD-like_N"/>
</dbReference>
<dbReference type="SUPFAM" id="SSF48452">
    <property type="entry name" value="TPR-like"/>
    <property type="match status" value="1"/>
</dbReference>
<evidence type="ECO:0000259" key="7">
    <source>
        <dbReference type="Pfam" id="PF14322"/>
    </source>
</evidence>
<dbReference type="OrthoDB" id="5694214at2"/>
<evidence type="ECO:0000256" key="4">
    <source>
        <dbReference type="ARBA" id="ARBA00023136"/>
    </source>
</evidence>
<keyword evidence="4" id="KW-0472">Membrane</keyword>
<dbReference type="Pfam" id="PF14322">
    <property type="entry name" value="SusD-like_3"/>
    <property type="match status" value="1"/>
</dbReference>
<name>A0A1G7LTJ6_CHIFI</name>
<evidence type="ECO:0000256" key="3">
    <source>
        <dbReference type="ARBA" id="ARBA00022729"/>
    </source>
</evidence>
<dbReference type="Gene3D" id="1.25.40.390">
    <property type="match status" value="1"/>
</dbReference>
<keyword evidence="3" id="KW-0732">Signal</keyword>
<comment type="similarity">
    <text evidence="2">Belongs to the SusD family.</text>
</comment>
<dbReference type="InterPro" id="IPR011990">
    <property type="entry name" value="TPR-like_helical_dom_sf"/>
</dbReference>
<dbReference type="EMBL" id="FNBN01000002">
    <property type="protein sequence ID" value="SDF52837.1"/>
    <property type="molecule type" value="Genomic_DNA"/>
</dbReference>
<protein>
    <submittedName>
        <fullName evidence="8">Starch-binding associating with outer membrane</fullName>
    </submittedName>
</protein>
<accession>A0A1G7LTJ6</accession>
<gene>
    <name evidence="8" type="ORF">SAMN04488121_102183</name>
</gene>